<evidence type="ECO:0000256" key="2">
    <source>
        <dbReference type="SAM" id="Phobius"/>
    </source>
</evidence>
<dbReference type="RefSeq" id="WP_013889547.1">
    <property type="nucleotide sequence ID" value="NC_015674.1"/>
</dbReference>
<proteinExistence type="predicted"/>
<dbReference type="Proteomes" id="UP000008387">
    <property type="component" value="Chromosome"/>
</dbReference>
<reference evidence="4 5" key="1">
    <citation type="journal article" date="2011" name="J. Bacteriol.">
        <title>Genome sequence of Helicobacter bizzozeronii strain CIII-1, an isolate from human gastric mucosa.</title>
        <authorList>
            <person name="Schott T."/>
            <person name="Rossi M."/>
            <person name="Hanninen M.L."/>
        </authorList>
    </citation>
    <scope>NUCLEOTIDE SEQUENCE [LARGE SCALE GENOMIC DNA]</scope>
    <source>
        <strain evidence="4 5">CIII-1</strain>
    </source>
</reference>
<evidence type="ECO:0000313" key="4">
    <source>
        <dbReference type="EMBL" id="CCB79022.1"/>
    </source>
</evidence>
<feature type="compositionally biased region" description="Pro residues" evidence="1">
    <location>
        <begin position="51"/>
        <end position="71"/>
    </location>
</feature>
<dbReference type="SMART" id="SM00287">
    <property type="entry name" value="SH3b"/>
    <property type="match status" value="1"/>
</dbReference>
<keyword evidence="2" id="KW-0472">Membrane</keyword>
<protein>
    <recommendedName>
        <fullName evidence="3">SH3b domain-containing protein</fullName>
    </recommendedName>
</protein>
<dbReference type="Pfam" id="PF08239">
    <property type="entry name" value="SH3_3"/>
    <property type="match status" value="1"/>
</dbReference>
<evidence type="ECO:0000259" key="3">
    <source>
        <dbReference type="SMART" id="SM00287"/>
    </source>
</evidence>
<gene>
    <name evidence="4" type="ordered locus">HBZC1_00360</name>
</gene>
<dbReference type="InterPro" id="IPR003646">
    <property type="entry name" value="SH3-like_bac-type"/>
</dbReference>
<dbReference type="HOGENOM" id="CLU_1426196_0_0_7"/>
<keyword evidence="2" id="KW-0812">Transmembrane</keyword>
<dbReference type="eggNOG" id="COG3103">
    <property type="taxonomic scope" value="Bacteria"/>
</dbReference>
<organism evidence="4 5">
    <name type="scientific">Helicobacter bizzozeronii (strain CIII-1)</name>
    <dbReference type="NCBI Taxonomy" id="1002804"/>
    <lineage>
        <taxon>Bacteria</taxon>
        <taxon>Pseudomonadati</taxon>
        <taxon>Campylobacterota</taxon>
        <taxon>Epsilonproteobacteria</taxon>
        <taxon>Campylobacterales</taxon>
        <taxon>Helicobacteraceae</taxon>
        <taxon>Helicobacter</taxon>
    </lineage>
</organism>
<name>F8KQL8_HELBC</name>
<dbReference type="STRING" id="1002804.HBZC1_00360"/>
<feature type="transmembrane region" description="Helical" evidence="2">
    <location>
        <begin position="12"/>
        <end position="33"/>
    </location>
</feature>
<accession>F8KQL8</accession>
<dbReference type="EMBL" id="FR871757">
    <property type="protein sequence ID" value="CCB79022.1"/>
    <property type="molecule type" value="Genomic_DNA"/>
</dbReference>
<sequence>MMGLKSSVRLYGYALLVLLVCLGVYVGAFMLAVRPHGDFNLERTLHALQETPPPKHSPQAPPKQKTPPTPPETKEIPTPQATPPAQTPQMAQEDPAPQTPKPLETSKQTQTPDSPPPQIFIVSFNVVNVRAHPNTQSRIVEKIFKGQEVQVLEIKEGWARIKKGWVFLHLLKKSPE</sequence>
<keyword evidence="5" id="KW-1185">Reference proteome</keyword>
<evidence type="ECO:0000313" key="5">
    <source>
        <dbReference type="Proteomes" id="UP000008387"/>
    </source>
</evidence>
<feature type="region of interest" description="Disordered" evidence="1">
    <location>
        <begin position="49"/>
        <end position="119"/>
    </location>
</feature>
<dbReference type="Gene3D" id="2.30.30.40">
    <property type="entry name" value="SH3 Domains"/>
    <property type="match status" value="1"/>
</dbReference>
<dbReference type="KEGG" id="hbi:HBZC1_00360"/>
<dbReference type="AlphaFoldDB" id="F8KQL8"/>
<feature type="domain" description="SH3b" evidence="3">
    <location>
        <begin position="116"/>
        <end position="175"/>
    </location>
</feature>
<keyword evidence="2" id="KW-1133">Transmembrane helix</keyword>
<evidence type="ECO:0000256" key="1">
    <source>
        <dbReference type="SAM" id="MobiDB-lite"/>
    </source>
</evidence>